<dbReference type="Pfam" id="PF01844">
    <property type="entry name" value="HNH"/>
    <property type="match status" value="1"/>
</dbReference>
<evidence type="ECO:0000313" key="2">
    <source>
        <dbReference type="EMBL" id="GBC61221.1"/>
    </source>
</evidence>
<dbReference type="GO" id="GO:0004519">
    <property type="term" value="F:endonuclease activity"/>
    <property type="evidence" value="ECO:0007669"/>
    <property type="project" value="UniProtKB-KW"/>
</dbReference>
<evidence type="ECO:0000259" key="1">
    <source>
        <dbReference type="SMART" id="SM00507"/>
    </source>
</evidence>
<feature type="domain" description="HNH nuclease" evidence="1">
    <location>
        <begin position="65"/>
        <end position="117"/>
    </location>
</feature>
<dbReference type="InterPro" id="IPR002711">
    <property type="entry name" value="HNH"/>
</dbReference>
<organism evidence="2 3">
    <name type="scientific">Desulfonema ishimotonii</name>
    <dbReference type="NCBI Taxonomy" id="45657"/>
    <lineage>
        <taxon>Bacteria</taxon>
        <taxon>Pseudomonadati</taxon>
        <taxon>Thermodesulfobacteriota</taxon>
        <taxon>Desulfobacteria</taxon>
        <taxon>Desulfobacterales</taxon>
        <taxon>Desulfococcaceae</taxon>
        <taxon>Desulfonema</taxon>
    </lineage>
</organism>
<dbReference type="SMART" id="SM00507">
    <property type="entry name" value="HNHc"/>
    <property type="match status" value="1"/>
</dbReference>
<name>A0A401FW84_9BACT</name>
<comment type="caution">
    <text evidence="2">The sequence shown here is derived from an EMBL/GenBank/DDBJ whole genome shotgun (WGS) entry which is preliminary data.</text>
</comment>
<keyword evidence="2" id="KW-0378">Hydrolase</keyword>
<dbReference type="GO" id="GO:0003676">
    <property type="term" value="F:nucleic acid binding"/>
    <property type="evidence" value="ECO:0007669"/>
    <property type="project" value="InterPro"/>
</dbReference>
<dbReference type="CDD" id="cd00085">
    <property type="entry name" value="HNHc"/>
    <property type="match status" value="1"/>
</dbReference>
<evidence type="ECO:0000313" key="3">
    <source>
        <dbReference type="Proteomes" id="UP000288096"/>
    </source>
</evidence>
<accession>A0A401FW84</accession>
<keyword evidence="2" id="KW-0255">Endonuclease</keyword>
<gene>
    <name evidence="2" type="ORF">DENIS_2181</name>
</gene>
<reference evidence="3" key="2">
    <citation type="submission" date="2019-01" db="EMBL/GenBank/DDBJ databases">
        <title>Genome sequence of Desulfonema ishimotonii strain Tokyo 01.</title>
        <authorList>
            <person name="Fukui M."/>
        </authorList>
    </citation>
    <scope>NUCLEOTIDE SEQUENCE [LARGE SCALE GENOMIC DNA]</scope>
    <source>
        <strain evidence="3">Tokyo 01</strain>
    </source>
</reference>
<dbReference type="Gene3D" id="1.10.30.50">
    <property type="match status" value="1"/>
</dbReference>
<reference evidence="3" key="1">
    <citation type="submission" date="2017-11" db="EMBL/GenBank/DDBJ databases">
        <authorList>
            <person name="Watanabe M."/>
            <person name="Kojima H."/>
        </authorList>
    </citation>
    <scope>NUCLEOTIDE SEQUENCE [LARGE SCALE GENOMIC DNA]</scope>
    <source>
        <strain evidence="3">Tokyo 01</strain>
    </source>
</reference>
<dbReference type="RefSeq" id="WP_124328538.1">
    <property type="nucleotide sequence ID" value="NZ_BEXT01000001.1"/>
</dbReference>
<dbReference type="InterPro" id="IPR003615">
    <property type="entry name" value="HNH_nuc"/>
</dbReference>
<protein>
    <submittedName>
        <fullName evidence="2">HNH endonuclease</fullName>
    </submittedName>
</protein>
<dbReference type="EMBL" id="BEXT01000001">
    <property type="protein sequence ID" value="GBC61221.1"/>
    <property type="molecule type" value="Genomic_DNA"/>
</dbReference>
<dbReference type="OrthoDB" id="9802640at2"/>
<dbReference type="Proteomes" id="UP000288096">
    <property type="component" value="Unassembled WGS sequence"/>
</dbReference>
<sequence length="383" mass="43863">MSKNVDKLLQYGIDNVLAEKAASSGITVTNARTLSQKNMVAKYGLTKEEAKIISHAVKRTPIDLNTVQILLERSNYVCNICKGQKSHAYIIHHIEEYSTTQNNNYENLIVLCPNDHDLAHKGGLTLKITKDQLRKSKEAWEKQVEISNAQTAASRIQVNDDAIDYVNVNRIEELCVRLFKKIPKTTITDKLRNLKILGPTNSFDQKFVQSNLSGGRYLFDYTNCQETEHYKQLLMKISKAIEFVDLDSLANKGFKTLLSLEGNYAYFIGGVFAKGPALPINESTPPIIMYYKRKKLRIEWILDPIYLISMSAIIRVDGKNRYIVYCLIRTVEKMDDGTIFVKASPLLIAQPTKYINKTPMIAYKKQYERDVEEERFEEVWIDA</sequence>
<proteinExistence type="predicted"/>
<keyword evidence="2" id="KW-0540">Nuclease</keyword>
<dbReference type="AlphaFoldDB" id="A0A401FW84"/>
<dbReference type="GO" id="GO:0008270">
    <property type="term" value="F:zinc ion binding"/>
    <property type="evidence" value="ECO:0007669"/>
    <property type="project" value="InterPro"/>
</dbReference>
<keyword evidence="3" id="KW-1185">Reference proteome</keyword>